<dbReference type="Proteomes" id="UP000000600">
    <property type="component" value="Unassembled WGS sequence"/>
</dbReference>
<dbReference type="OrthoDB" id="296334at2759"/>
<dbReference type="InParanoid" id="A0BCI2"/>
<dbReference type="GeneID" id="5009431"/>
<keyword evidence="3" id="KW-1185">Reference proteome</keyword>
<evidence type="ECO:0000256" key="1">
    <source>
        <dbReference type="SAM" id="Phobius"/>
    </source>
</evidence>
<dbReference type="STRING" id="5888.A0BCI2"/>
<name>A0BCI2_PARTE</name>
<evidence type="ECO:0000313" key="2">
    <source>
        <dbReference type="EMBL" id="CAK56249.1"/>
    </source>
</evidence>
<evidence type="ECO:0000313" key="3">
    <source>
        <dbReference type="Proteomes" id="UP000000600"/>
    </source>
</evidence>
<protein>
    <submittedName>
        <fullName evidence="2">Uncharacterized protein</fullName>
    </submittedName>
</protein>
<keyword evidence="1" id="KW-1133">Transmembrane helix</keyword>
<dbReference type="RefSeq" id="XP_001423647.1">
    <property type="nucleotide sequence ID" value="XM_001423610.1"/>
</dbReference>
<organism evidence="2 3">
    <name type="scientific">Paramecium tetraurelia</name>
    <dbReference type="NCBI Taxonomy" id="5888"/>
    <lineage>
        <taxon>Eukaryota</taxon>
        <taxon>Sar</taxon>
        <taxon>Alveolata</taxon>
        <taxon>Ciliophora</taxon>
        <taxon>Intramacronucleata</taxon>
        <taxon>Oligohymenophorea</taxon>
        <taxon>Peniculida</taxon>
        <taxon>Parameciidae</taxon>
        <taxon>Paramecium</taxon>
    </lineage>
</organism>
<feature type="transmembrane region" description="Helical" evidence="1">
    <location>
        <begin position="74"/>
        <end position="92"/>
    </location>
</feature>
<reference evidence="2 3" key="1">
    <citation type="journal article" date="2006" name="Nature">
        <title>Global trends of whole-genome duplications revealed by the ciliate Paramecium tetraurelia.</title>
        <authorList>
            <consortium name="Genoscope"/>
            <person name="Aury J.-M."/>
            <person name="Jaillon O."/>
            <person name="Duret L."/>
            <person name="Noel B."/>
            <person name="Jubin C."/>
            <person name="Porcel B.M."/>
            <person name="Segurens B."/>
            <person name="Daubin V."/>
            <person name="Anthouard V."/>
            <person name="Aiach N."/>
            <person name="Arnaiz O."/>
            <person name="Billaut A."/>
            <person name="Beisson J."/>
            <person name="Blanc I."/>
            <person name="Bouhouche K."/>
            <person name="Camara F."/>
            <person name="Duharcourt S."/>
            <person name="Guigo R."/>
            <person name="Gogendeau D."/>
            <person name="Katinka M."/>
            <person name="Keller A.-M."/>
            <person name="Kissmehl R."/>
            <person name="Klotz C."/>
            <person name="Koll F."/>
            <person name="Le Moue A."/>
            <person name="Lepere C."/>
            <person name="Malinsky S."/>
            <person name="Nowacki M."/>
            <person name="Nowak J.K."/>
            <person name="Plattner H."/>
            <person name="Poulain J."/>
            <person name="Ruiz F."/>
            <person name="Serrano V."/>
            <person name="Zagulski M."/>
            <person name="Dessen P."/>
            <person name="Betermier M."/>
            <person name="Weissenbach J."/>
            <person name="Scarpelli C."/>
            <person name="Schachter V."/>
            <person name="Sperling L."/>
            <person name="Meyer E."/>
            <person name="Cohen J."/>
            <person name="Wincker P."/>
        </authorList>
    </citation>
    <scope>NUCLEOTIDE SEQUENCE [LARGE SCALE GENOMIC DNA]</scope>
    <source>
        <strain evidence="2 3">Stock d4-2</strain>
    </source>
</reference>
<sequence length="939" mass="112568">MNFKFKTIRRTRNALNAQQIYWEIIKLKKYFRMRTIFGEEKKAEIIIHRTQLPNKYRTQDMSLFIEQHQETQNMFYYIAIGLFSFSTMHFYAKMLYDDDTRYWVSIRYPNHMKQFDIFNGEIQNQYDNVLEKLQLKNKDLSGAVGYHNLKQGIKDLFKREAKIIDFETTDKSIEGLDRQKSTQINQMNFIFDQLNHQIDDIINHYNLSRIPALQLISVIINYLVGDTRQICSVDKKEDIYKTILIIKNHLKNDPTLKMNLYNADQIVSKNDLALKDIDIHYKCKFELNEIKEKIKNRDQKLADTTCSYLRDLQGLREQLYRQANVQNYDYSDHRHFDSFEVTDPKYRELLNSKLNNVKIDYEQKIKYLTQIAESQKKEIGTLKTQLQDYQFRAEHYENPEFLVRKLFHIERDPYEVWRLIQDNQGNPFFFQVFSVQKKGYGIDYIEIDQLLMAVKVQDRIFERQKQTLDQQLAQFMERILEDVYDLRQKVLDKESELDTLQKKYTRNLNILNKIILKAFNKIISSYNQLLMKTSFKLWKDQELKLAPLLKDLSQFQIKNLEHDLFDFFIEQIHEMQDKVTFLELKLNGQKFLSKTLESKNSIITNTLTILKCHFNIKNYDLDLEQKLLKLDNFQIRFCQELLDQLIRQKMTYQKYLQSIQKHDKYVQTDCTEIINQSLQTKEIMVDNVCLITYIKEKYQEKKDKLLYQSGLHNSNRSNSIQENHKSNFDQLPSLKQYNRKMIQIDSNNLKQSNHINDLQQDQSNNITRKTSLRESEITDKRFTKHKTDLQSHSPNNYQTQRVNATSLSIENDGLQMRPIIQNQGDFQLDNLDSNLLFPNQKNLLPQLQVQKEIKQNIIKQIKQIQNSQCIQCESEPEKLKKSKEGKNKSKNHKYKNNIIIQYEDYPKHEQQEQLYLFLNQSSCQSKKNKTKLTQFIYKV</sequence>
<dbReference type="KEGG" id="ptm:GSPATT00004343001"/>
<keyword evidence="1" id="KW-0812">Transmembrane</keyword>
<accession>A0BCI2</accession>
<dbReference type="OMA" id="EQIHEMQ"/>
<dbReference type="HOGENOM" id="CLU_013847_0_0_1"/>
<dbReference type="AlphaFoldDB" id="A0BCI2"/>
<proteinExistence type="predicted"/>
<gene>
    <name evidence="2" type="ORF">GSPATT00004343001</name>
</gene>
<keyword evidence="1" id="KW-0472">Membrane</keyword>
<dbReference type="EMBL" id="CT867986">
    <property type="protein sequence ID" value="CAK56249.1"/>
    <property type="molecule type" value="Genomic_DNA"/>
</dbReference>